<accession>A0A4Y7PY62</accession>
<dbReference type="EMBL" id="ML170191">
    <property type="protein sequence ID" value="TDL20021.1"/>
    <property type="molecule type" value="Genomic_DNA"/>
</dbReference>
<dbReference type="AlphaFoldDB" id="A0A4Y7PY62"/>
<reference evidence="1 2" key="1">
    <citation type="submission" date="2018-06" db="EMBL/GenBank/DDBJ databases">
        <title>A transcriptomic atlas of mushroom development highlights an independent origin of complex multicellularity.</title>
        <authorList>
            <consortium name="DOE Joint Genome Institute"/>
            <person name="Krizsan K."/>
            <person name="Almasi E."/>
            <person name="Merenyi Z."/>
            <person name="Sahu N."/>
            <person name="Viragh M."/>
            <person name="Koszo T."/>
            <person name="Mondo S."/>
            <person name="Kiss B."/>
            <person name="Balint B."/>
            <person name="Kues U."/>
            <person name="Barry K."/>
            <person name="Hegedus J.C."/>
            <person name="Henrissat B."/>
            <person name="Johnson J."/>
            <person name="Lipzen A."/>
            <person name="Ohm R."/>
            <person name="Nagy I."/>
            <person name="Pangilinan J."/>
            <person name="Yan J."/>
            <person name="Xiong Y."/>
            <person name="Grigoriev I.V."/>
            <person name="Hibbett D.S."/>
            <person name="Nagy L.G."/>
        </authorList>
    </citation>
    <scope>NUCLEOTIDE SEQUENCE [LARGE SCALE GENOMIC DNA]</scope>
    <source>
        <strain evidence="1 2">SZMC22713</strain>
    </source>
</reference>
<protein>
    <recommendedName>
        <fullName evidence="3">F-box domain-containing protein</fullName>
    </recommendedName>
</protein>
<proteinExistence type="predicted"/>
<sequence length="469" mass="52944">MNFNVLPPEVISTILYSVGARSIYVVELDMTGNVDGPREYTTIAEKLSHLKRFDRSWRRLEWNTRENWTIPGGTLLWELYGGILITGQSDEEGYWKIDIRELPSSRKEPPVRAWVLDRIALPLVDLATHTKHDLLVLVSKQDGQSVIDLHIRTLSRNEQHPSATLGILRHDMMKTNNSHGFLVHIAGSLLGMLASDIDDLGQVINQLVIWDWITGNRLAYMCGLRGFIDFAFLSQRYFLLSSLDIDNTTEHVPSPSLDVYDLQTSAGHSSTEHSYYVRRYLLPNVKASAMASLIRIYAESSADSEPCVYNVEDGNAGEDWFKFSSFSVSPTSTLYAIQIFLKPKEPPMGGDLQELILFAPQSTFLPSSASPRSDISPLSLDFELLPKIRPETCHTRAKTVAWDKWGPHGTRLMRHSDFFNLEHSYYPFGSRIVLPSPIPPRTDPTGLIVEEYEECRIRVLALGALPNIA</sequence>
<gene>
    <name evidence="1" type="ORF">BD410DRAFT_899812</name>
</gene>
<dbReference type="STRING" id="50990.A0A4Y7PY62"/>
<dbReference type="Proteomes" id="UP000294933">
    <property type="component" value="Unassembled WGS sequence"/>
</dbReference>
<evidence type="ECO:0008006" key="3">
    <source>
        <dbReference type="Google" id="ProtNLM"/>
    </source>
</evidence>
<keyword evidence="2" id="KW-1185">Reference proteome</keyword>
<evidence type="ECO:0000313" key="1">
    <source>
        <dbReference type="EMBL" id="TDL20021.1"/>
    </source>
</evidence>
<dbReference type="OrthoDB" id="3174109at2759"/>
<name>A0A4Y7PY62_9AGAM</name>
<evidence type="ECO:0000313" key="2">
    <source>
        <dbReference type="Proteomes" id="UP000294933"/>
    </source>
</evidence>
<dbReference type="VEuPathDB" id="FungiDB:BD410DRAFT_899812"/>
<organism evidence="1 2">
    <name type="scientific">Rickenella mellea</name>
    <dbReference type="NCBI Taxonomy" id="50990"/>
    <lineage>
        <taxon>Eukaryota</taxon>
        <taxon>Fungi</taxon>
        <taxon>Dikarya</taxon>
        <taxon>Basidiomycota</taxon>
        <taxon>Agaricomycotina</taxon>
        <taxon>Agaricomycetes</taxon>
        <taxon>Hymenochaetales</taxon>
        <taxon>Rickenellaceae</taxon>
        <taxon>Rickenella</taxon>
    </lineage>
</organism>